<reference evidence="2 3" key="1">
    <citation type="submission" date="2024-09" db="EMBL/GenBank/DDBJ databases">
        <title>Rethinking Asexuality: The Enigmatic Case of Functional Sexual Genes in Lepraria (Stereocaulaceae).</title>
        <authorList>
            <person name="Doellman M."/>
            <person name="Sun Y."/>
            <person name="Barcenas-Pena A."/>
            <person name="Lumbsch H.T."/>
            <person name="Grewe F."/>
        </authorList>
    </citation>
    <scope>NUCLEOTIDE SEQUENCE [LARGE SCALE GENOMIC DNA]</scope>
    <source>
        <strain evidence="2 3">Mercado 3170</strain>
    </source>
</reference>
<keyword evidence="1" id="KW-0472">Membrane</keyword>
<keyword evidence="3" id="KW-1185">Reference proteome</keyword>
<feature type="transmembrane region" description="Helical" evidence="1">
    <location>
        <begin position="100"/>
        <end position="123"/>
    </location>
</feature>
<protein>
    <submittedName>
        <fullName evidence="2">Uncharacterized protein</fullName>
    </submittedName>
</protein>
<accession>A0ABR4AKC5</accession>
<name>A0ABR4AKC5_9LECA</name>
<keyword evidence="1" id="KW-1133">Transmembrane helix</keyword>
<proteinExistence type="predicted"/>
<gene>
    <name evidence="2" type="ORF">N7G274_001669</name>
</gene>
<sequence length="201" mass="22144">MALYDNAGRIHKHEFVSSILVFSVISLISVSARLYIRIRIQKQVGLDDGILLFGTGCFIAGLVLLFLFIDQLFEIEAPLFLPGAPIGPNFLGDAFYYQKMSAAALVLTWCSLVSVKFCFLCLFKKLVERIRPMVVYWWVTTIFNAAVSAYGVTVYIAACPYFNSLRIVTCSSGAGVTKTAAFAASQMILDVVGDLMSKSHL</sequence>
<evidence type="ECO:0000313" key="3">
    <source>
        <dbReference type="Proteomes" id="UP001590950"/>
    </source>
</evidence>
<feature type="transmembrane region" description="Helical" evidence="1">
    <location>
        <begin position="135"/>
        <end position="158"/>
    </location>
</feature>
<dbReference type="EMBL" id="JBEFKJ010000004">
    <property type="protein sequence ID" value="KAL2046222.1"/>
    <property type="molecule type" value="Genomic_DNA"/>
</dbReference>
<organism evidence="2 3">
    <name type="scientific">Stereocaulon virgatum</name>
    <dbReference type="NCBI Taxonomy" id="373712"/>
    <lineage>
        <taxon>Eukaryota</taxon>
        <taxon>Fungi</taxon>
        <taxon>Dikarya</taxon>
        <taxon>Ascomycota</taxon>
        <taxon>Pezizomycotina</taxon>
        <taxon>Lecanoromycetes</taxon>
        <taxon>OSLEUM clade</taxon>
        <taxon>Lecanoromycetidae</taxon>
        <taxon>Lecanorales</taxon>
        <taxon>Lecanorineae</taxon>
        <taxon>Stereocaulaceae</taxon>
        <taxon>Stereocaulon</taxon>
    </lineage>
</organism>
<evidence type="ECO:0000313" key="2">
    <source>
        <dbReference type="EMBL" id="KAL2046222.1"/>
    </source>
</evidence>
<comment type="caution">
    <text evidence="2">The sequence shown here is derived from an EMBL/GenBank/DDBJ whole genome shotgun (WGS) entry which is preliminary data.</text>
</comment>
<keyword evidence="1" id="KW-0812">Transmembrane</keyword>
<feature type="transmembrane region" description="Helical" evidence="1">
    <location>
        <begin position="48"/>
        <end position="69"/>
    </location>
</feature>
<feature type="transmembrane region" description="Helical" evidence="1">
    <location>
        <begin position="15"/>
        <end position="36"/>
    </location>
</feature>
<evidence type="ECO:0000256" key="1">
    <source>
        <dbReference type="SAM" id="Phobius"/>
    </source>
</evidence>
<dbReference type="Proteomes" id="UP001590950">
    <property type="component" value="Unassembled WGS sequence"/>
</dbReference>